<keyword evidence="2" id="KW-0238">DNA-binding</keyword>
<dbReference type="SUPFAM" id="SSF53697">
    <property type="entry name" value="SIS domain"/>
    <property type="match status" value="1"/>
</dbReference>
<dbReference type="CDD" id="cd05013">
    <property type="entry name" value="SIS_RpiR"/>
    <property type="match status" value="1"/>
</dbReference>
<dbReference type="Pfam" id="PF01380">
    <property type="entry name" value="SIS"/>
    <property type="match status" value="1"/>
</dbReference>
<gene>
    <name evidence="6" type="ORF">DK873_08100</name>
</gene>
<name>A0ABX5N1V6_9LACO</name>
<dbReference type="RefSeq" id="WP_110446499.1">
    <property type="nucleotide sequence ID" value="NZ_QGLG01000002.1"/>
</dbReference>
<reference evidence="6 7" key="1">
    <citation type="submission" date="2018-05" db="EMBL/GenBank/DDBJ databases">
        <title>Reference genomes for bee gut microbiota database.</title>
        <authorList>
            <person name="Ellegaard K.M."/>
        </authorList>
    </citation>
    <scope>NUCLEOTIDE SEQUENCE [LARGE SCALE GENOMIC DNA]</scope>
    <source>
        <strain evidence="6 7">ESL0184</strain>
    </source>
</reference>
<keyword evidence="7" id="KW-1185">Reference proteome</keyword>
<dbReference type="InterPro" id="IPR047640">
    <property type="entry name" value="RpiR-like"/>
</dbReference>
<evidence type="ECO:0000256" key="1">
    <source>
        <dbReference type="ARBA" id="ARBA00023015"/>
    </source>
</evidence>
<sequence>MNFQNRVEAVRDNLTKSEVKIVKFIENHPDKSLKLSINELASDAQSSSATVTRLVKKLGIDSFTAMKVMISKDLGGQKEDSNYQLDVRKNESFISISDKLQENYSKNIMATKELLKEEICQSVVNRLLKTKNLYVYGVGASSLASTNIYQKWSRIGCHVVKNQDFEVFLTNLCGAKSQDTLWLISNSGETKEVLKLANFAKQNNIYTISLTKFGQNSLVKNSNLNLTTCKPLEPDVRVGATNSIIGQFYVIDVIFYLYFSHSFEKSYKAITASKNAVKKFK</sequence>
<dbReference type="PROSITE" id="PS51071">
    <property type="entry name" value="HTH_RPIR"/>
    <property type="match status" value="1"/>
</dbReference>
<feature type="domain" description="HTH rpiR-type" evidence="4">
    <location>
        <begin position="1"/>
        <end position="77"/>
    </location>
</feature>
<comment type="caution">
    <text evidence="6">The sequence shown here is derived from an EMBL/GenBank/DDBJ whole genome shotgun (WGS) entry which is preliminary data.</text>
</comment>
<dbReference type="InterPro" id="IPR046348">
    <property type="entry name" value="SIS_dom_sf"/>
</dbReference>
<dbReference type="Pfam" id="PF01418">
    <property type="entry name" value="HTH_6"/>
    <property type="match status" value="1"/>
</dbReference>
<dbReference type="PANTHER" id="PTHR30514:SF10">
    <property type="entry name" value="MURR_RPIR FAMILY TRANSCRIPTIONAL REGULATOR"/>
    <property type="match status" value="1"/>
</dbReference>
<dbReference type="Gene3D" id="1.10.10.10">
    <property type="entry name" value="Winged helix-like DNA-binding domain superfamily/Winged helix DNA-binding domain"/>
    <property type="match status" value="1"/>
</dbReference>
<keyword evidence="1" id="KW-0805">Transcription regulation</keyword>
<protein>
    <recommendedName>
        <fullName evidence="8">MurR/RpiR family transcriptional regulator</fullName>
    </recommendedName>
</protein>
<organism evidence="6 7">
    <name type="scientific">Lactobacillus melliventris</name>
    <dbReference type="NCBI Taxonomy" id="1218507"/>
    <lineage>
        <taxon>Bacteria</taxon>
        <taxon>Bacillati</taxon>
        <taxon>Bacillota</taxon>
        <taxon>Bacilli</taxon>
        <taxon>Lactobacillales</taxon>
        <taxon>Lactobacillaceae</taxon>
        <taxon>Lactobacillus</taxon>
    </lineage>
</organism>
<evidence type="ECO:0000256" key="2">
    <source>
        <dbReference type="ARBA" id="ARBA00023125"/>
    </source>
</evidence>
<evidence type="ECO:0000259" key="4">
    <source>
        <dbReference type="PROSITE" id="PS51071"/>
    </source>
</evidence>
<dbReference type="EMBL" id="QGLG01000002">
    <property type="protein sequence ID" value="PXY85085.1"/>
    <property type="molecule type" value="Genomic_DNA"/>
</dbReference>
<evidence type="ECO:0000313" key="7">
    <source>
        <dbReference type="Proteomes" id="UP000247698"/>
    </source>
</evidence>
<dbReference type="Gene3D" id="3.40.50.10490">
    <property type="entry name" value="Glucose-6-phosphate isomerase like protein, domain 1"/>
    <property type="match status" value="1"/>
</dbReference>
<dbReference type="PANTHER" id="PTHR30514">
    <property type="entry name" value="GLUCOKINASE"/>
    <property type="match status" value="1"/>
</dbReference>
<evidence type="ECO:0000259" key="5">
    <source>
        <dbReference type="PROSITE" id="PS51464"/>
    </source>
</evidence>
<dbReference type="InterPro" id="IPR036388">
    <property type="entry name" value="WH-like_DNA-bd_sf"/>
</dbReference>
<dbReference type="SUPFAM" id="SSF46689">
    <property type="entry name" value="Homeodomain-like"/>
    <property type="match status" value="1"/>
</dbReference>
<dbReference type="Proteomes" id="UP000247698">
    <property type="component" value="Unassembled WGS sequence"/>
</dbReference>
<accession>A0ABX5N1V6</accession>
<dbReference type="InterPro" id="IPR000281">
    <property type="entry name" value="HTH_RpiR"/>
</dbReference>
<dbReference type="InterPro" id="IPR035472">
    <property type="entry name" value="RpiR-like_SIS"/>
</dbReference>
<evidence type="ECO:0000313" key="6">
    <source>
        <dbReference type="EMBL" id="PXY85085.1"/>
    </source>
</evidence>
<dbReference type="InterPro" id="IPR001347">
    <property type="entry name" value="SIS_dom"/>
</dbReference>
<evidence type="ECO:0000256" key="3">
    <source>
        <dbReference type="ARBA" id="ARBA00023163"/>
    </source>
</evidence>
<dbReference type="InterPro" id="IPR009057">
    <property type="entry name" value="Homeodomain-like_sf"/>
</dbReference>
<dbReference type="PROSITE" id="PS51464">
    <property type="entry name" value="SIS"/>
    <property type="match status" value="1"/>
</dbReference>
<keyword evidence="3" id="KW-0804">Transcription</keyword>
<evidence type="ECO:0008006" key="8">
    <source>
        <dbReference type="Google" id="ProtNLM"/>
    </source>
</evidence>
<proteinExistence type="predicted"/>
<feature type="domain" description="SIS" evidence="5">
    <location>
        <begin position="123"/>
        <end position="264"/>
    </location>
</feature>